<dbReference type="GO" id="GO:0003700">
    <property type="term" value="F:DNA-binding transcription factor activity"/>
    <property type="evidence" value="ECO:0007669"/>
    <property type="project" value="TreeGrafter"/>
</dbReference>
<dbReference type="InterPro" id="IPR050707">
    <property type="entry name" value="HTH_MetabolicPath_Reg"/>
</dbReference>
<evidence type="ECO:0000256" key="3">
    <source>
        <dbReference type="ARBA" id="ARBA00023163"/>
    </source>
</evidence>
<gene>
    <name evidence="7" type="ORF">ThesuDRAFT_01536</name>
</gene>
<evidence type="ECO:0000256" key="2">
    <source>
        <dbReference type="ARBA" id="ARBA00023125"/>
    </source>
</evidence>
<evidence type="ECO:0000256" key="4">
    <source>
        <dbReference type="SAM" id="MobiDB-lite"/>
    </source>
</evidence>
<dbReference type="GO" id="GO:0045892">
    <property type="term" value="P:negative regulation of DNA-templated transcription"/>
    <property type="evidence" value="ECO:0007669"/>
    <property type="project" value="TreeGrafter"/>
</dbReference>
<protein>
    <submittedName>
        <fullName evidence="7">Transcriptional regulator</fullName>
    </submittedName>
</protein>
<dbReference type="InterPro" id="IPR014757">
    <property type="entry name" value="Tscrpt_reg_IclR_C"/>
</dbReference>
<proteinExistence type="predicted"/>
<feature type="region of interest" description="Disordered" evidence="4">
    <location>
        <begin position="265"/>
        <end position="296"/>
    </location>
</feature>
<dbReference type="OrthoDB" id="9791752at2"/>
<accession>K6QFI1</accession>
<sequence length="296" mass="31551">MPRDGQGGTVGKAINLLDLFDESRLSISAAEAARATGMPRATAYRLLEQMVAAGLLTKRRVEGGRGARYAPGLRLLELGRLAARSLDPDGIIRAAMERLRDRCGESVQFVVASGDSAIYAHVVPPRAPIHLYVAWGRRAPLYAGASTRLLLAWQPEQVIRRILAGPLVAYTPHTPTDPRDLLARLVEIRRTGYAVSFGELVEHTAEMAAPVVDGQGVIGSLSLAGFEERYRDPATAAGLKDELLAAAEDLSRRLGYRGPWPYVEPVAGRHSVGHSPSPRAGQEGGSHASGAASGSP</sequence>
<reference evidence="7" key="2">
    <citation type="submission" date="2012-10" db="EMBL/GenBank/DDBJ databases">
        <title>Improved high-quality draft of Thermaerobacter subterraneus C21, DSM 13965.</title>
        <authorList>
            <consortium name="DOE Joint Genome Institute"/>
            <person name="Eisen J."/>
            <person name="Huntemann M."/>
            <person name="Wei C.-L."/>
            <person name="Han J."/>
            <person name="Detter J.C."/>
            <person name="Han C."/>
            <person name="Tapia R."/>
            <person name="Chen A."/>
            <person name="Kyrpides N."/>
            <person name="Mavromatis K."/>
            <person name="Markowitz V."/>
            <person name="Szeto E."/>
            <person name="Ivanova N."/>
            <person name="Mikhailova N."/>
            <person name="Ovchinnikova G."/>
            <person name="Pagani I."/>
            <person name="Pati A."/>
            <person name="Goodwin L."/>
            <person name="Nordberg H.P."/>
            <person name="Cantor M.N."/>
            <person name="Hua S.X."/>
            <person name="Woyke T."/>
            <person name="Eisen J."/>
            <person name="Klenk H.-P."/>
        </authorList>
    </citation>
    <scope>NUCLEOTIDE SEQUENCE [LARGE SCALE GENOMIC DNA]</scope>
    <source>
        <strain evidence="7">DSM 13965</strain>
    </source>
</reference>
<dbReference type="HOGENOM" id="CLU_062618_2_1_9"/>
<dbReference type="SUPFAM" id="SSF55781">
    <property type="entry name" value="GAF domain-like"/>
    <property type="match status" value="1"/>
</dbReference>
<dbReference type="Proteomes" id="UP000005710">
    <property type="component" value="Unassembled WGS sequence"/>
</dbReference>
<organism evidence="7 8">
    <name type="scientific">Thermaerobacter subterraneus DSM 13965</name>
    <dbReference type="NCBI Taxonomy" id="867903"/>
    <lineage>
        <taxon>Bacteria</taxon>
        <taxon>Bacillati</taxon>
        <taxon>Bacillota</taxon>
        <taxon>Clostridia</taxon>
        <taxon>Eubacteriales</taxon>
        <taxon>Clostridiales Family XVII. Incertae Sedis</taxon>
        <taxon>Thermaerobacter</taxon>
    </lineage>
</organism>
<feature type="compositionally biased region" description="Low complexity" evidence="4">
    <location>
        <begin position="285"/>
        <end position="296"/>
    </location>
</feature>
<dbReference type="SUPFAM" id="SSF46785">
    <property type="entry name" value="Winged helix' DNA-binding domain"/>
    <property type="match status" value="1"/>
</dbReference>
<dbReference type="PANTHER" id="PTHR30136">
    <property type="entry name" value="HELIX-TURN-HELIX TRANSCRIPTIONAL REGULATOR, ICLR FAMILY"/>
    <property type="match status" value="1"/>
</dbReference>
<dbReference type="InterPro" id="IPR005471">
    <property type="entry name" value="Tscrpt_reg_IclR_N"/>
</dbReference>
<dbReference type="EMBL" id="AENY02000002">
    <property type="protein sequence ID" value="EKP95776.1"/>
    <property type="molecule type" value="Genomic_DNA"/>
</dbReference>
<dbReference type="eggNOG" id="COG1414">
    <property type="taxonomic scope" value="Bacteria"/>
</dbReference>
<keyword evidence="8" id="KW-1185">Reference proteome</keyword>
<dbReference type="Pfam" id="PF09339">
    <property type="entry name" value="HTH_IclR"/>
    <property type="match status" value="1"/>
</dbReference>
<reference evidence="7" key="1">
    <citation type="submission" date="2010-10" db="EMBL/GenBank/DDBJ databases">
        <authorList>
            <consortium name="US DOE Joint Genome Institute (JGI-PGF)"/>
            <person name="Lucas S."/>
            <person name="Copeland A."/>
            <person name="Lapidus A."/>
            <person name="Bruce D."/>
            <person name="Goodwin L."/>
            <person name="Pitluck S."/>
            <person name="Kyrpides N."/>
            <person name="Mavromatis K."/>
            <person name="Detter J.C."/>
            <person name="Han C."/>
            <person name="Land M."/>
            <person name="Hauser L."/>
            <person name="Markowitz V."/>
            <person name="Cheng J.-F."/>
            <person name="Hugenholtz P."/>
            <person name="Woyke T."/>
            <person name="Wu D."/>
            <person name="Pukall R."/>
            <person name="Wahrenburg C."/>
            <person name="Brambilla E."/>
            <person name="Klenk H.-P."/>
            <person name="Eisen J.A."/>
        </authorList>
    </citation>
    <scope>NUCLEOTIDE SEQUENCE [LARGE SCALE GENOMIC DNA]</scope>
    <source>
        <strain evidence="7">DSM 13965</strain>
    </source>
</reference>
<dbReference type="PROSITE" id="PS51077">
    <property type="entry name" value="HTH_ICLR"/>
    <property type="match status" value="1"/>
</dbReference>
<keyword evidence="1" id="KW-0805">Transcription regulation</keyword>
<evidence type="ECO:0000259" key="6">
    <source>
        <dbReference type="PROSITE" id="PS51078"/>
    </source>
</evidence>
<name>K6QFI1_9FIRM</name>
<dbReference type="AlphaFoldDB" id="K6QFI1"/>
<dbReference type="Pfam" id="PF01614">
    <property type="entry name" value="IclR_C"/>
    <property type="match status" value="1"/>
</dbReference>
<feature type="domain" description="IclR-ED" evidence="6">
    <location>
        <begin position="74"/>
        <end position="256"/>
    </location>
</feature>
<dbReference type="InterPro" id="IPR036390">
    <property type="entry name" value="WH_DNA-bd_sf"/>
</dbReference>
<evidence type="ECO:0000313" key="8">
    <source>
        <dbReference type="Proteomes" id="UP000005710"/>
    </source>
</evidence>
<keyword evidence="3" id="KW-0804">Transcription</keyword>
<dbReference type="PANTHER" id="PTHR30136:SF24">
    <property type="entry name" value="HTH-TYPE TRANSCRIPTIONAL REPRESSOR ALLR"/>
    <property type="match status" value="1"/>
</dbReference>
<dbReference type="GO" id="GO:0003677">
    <property type="term" value="F:DNA binding"/>
    <property type="evidence" value="ECO:0007669"/>
    <property type="project" value="UniProtKB-KW"/>
</dbReference>
<evidence type="ECO:0000256" key="1">
    <source>
        <dbReference type="ARBA" id="ARBA00023015"/>
    </source>
</evidence>
<evidence type="ECO:0000259" key="5">
    <source>
        <dbReference type="PROSITE" id="PS51077"/>
    </source>
</evidence>
<comment type="caution">
    <text evidence="7">The sequence shown here is derived from an EMBL/GenBank/DDBJ whole genome shotgun (WGS) entry which is preliminary data.</text>
</comment>
<dbReference type="PROSITE" id="PS51078">
    <property type="entry name" value="ICLR_ED"/>
    <property type="match status" value="1"/>
</dbReference>
<dbReference type="Gene3D" id="3.30.450.40">
    <property type="match status" value="1"/>
</dbReference>
<keyword evidence="2" id="KW-0238">DNA-binding</keyword>
<dbReference type="SMART" id="SM00346">
    <property type="entry name" value="HTH_ICLR"/>
    <property type="match status" value="1"/>
</dbReference>
<dbReference type="InterPro" id="IPR036388">
    <property type="entry name" value="WH-like_DNA-bd_sf"/>
</dbReference>
<dbReference type="InterPro" id="IPR029016">
    <property type="entry name" value="GAF-like_dom_sf"/>
</dbReference>
<dbReference type="STRING" id="867903.ThesuDRAFT_01536"/>
<dbReference type="Gene3D" id="1.10.10.10">
    <property type="entry name" value="Winged helix-like DNA-binding domain superfamily/Winged helix DNA-binding domain"/>
    <property type="match status" value="1"/>
</dbReference>
<feature type="domain" description="HTH iclR-type" evidence="5">
    <location>
        <begin position="7"/>
        <end position="73"/>
    </location>
</feature>
<evidence type="ECO:0000313" key="7">
    <source>
        <dbReference type="EMBL" id="EKP95776.1"/>
    </source>
</evidence>